<comment type="caution">
    <text evidence="2">The sequence shown here is derived from an EMBL/GenBank/DDBJ whole genome shotgun (WGS) entry which is preliminary data.</text>
</comment>
<accession>A0A4Q2DCP2</accession>
<dbReference type="Proteomes" id="UP000290288">
    <property type="component" value="Unassembled WGS sequence"/>
</dbReference>
<dbReference type="InterPro" id="IPR004843">
    <property type="entry name" value="Calcineurin-like_PHP"/>
</dbReference>
<evidence type="ECO:0000313" key="2">
    <source>
        <dbReference type="EMBL" id="RXW16354.1"/>
    </source>
</evidence>
<proteinExistence type="predicted"/>
<dbReference type="InterPro" id="IPR051693">
    <property type="entry name" value="UPF0046_metallophosphoest"/>
</dbReference>
<feature type="domain" description="Calcineurin-like phosphoesterase" evidence="1">
    <location>
        <begin position="46"/>
        <end position="231"/>
    </location>
</feature>
<dbReference type="PANTHER" id="PTHR12905">
    <property type="entry name" value="METALLOPHOSPHOESTERASE"/>
    <property type="match status" value="1"/>
</dbReference>
<dbReference type="SUPFAM" id="SSF56300">
    <property type="entry name" value="Metallo-dependent phosphatases"/>
    <property type="match status" value="1"/>
</dbReference>
<dbReference type="Gene3D" id="3.60.21.10">
    <property type="match status" value="1"/>
</dbReference>
<dbReference type="EMBL" id="SDEE01000446">
    <property type="protein sequence ID" value="RXW16354.1"/>
    <property type="molecule type" value="Genomic_DNA"/>
</dbReference>
<reference evidence="2 3" key="1">
    <citation type="submission" date="2019-01" db="EMBL/GenBank/DDBJ databases">
        <title>Draft genome sequence of Psathyrella aberdarensis IHI B618.</title>
        <authorList>
            <person name="Buettner E."/>
            <person name="Kellner H."/>
        </authorList>
    </citation>
    <scope>NUCLEOTIDE SEQUENCE [LARGE SCALE GENOMIC DNA]</scope>
    <source>
        <strain evidence="2 3">IHI B618</strain>
    </source>
</reference>
<dbReference type="GO" id="GO:0016787">
    <property type="term" value="F:hydrolase activity"/>
    <property type="evidence" value="ECO:0007669"/>
    <property type="project" value="InterPro"/>
</dbReference>
<evidence type="ECO:0000259" key="1">
    <source>
        <dbReference type="Pfam" id="PF00149"/>
    </source>
</evidence>
<sequence>MDALFNREPPTPWEQFQSSPLEFLARLLYEPPSPSQLGRAGDPNAIRVVCISDTHNSHNKQPPLPEGDILIHSGDFTNNSTQAELDSVLTWLEAQSHPHKLFIAGNHDAELLSGPDIRNYISATYPGLTYLQDTSTSIDIRGRTLRVYGSPHTPKHGSWQFQYPRVESQSYDSNSESEAAEIWSQIPPATDILVTHGPPFGHLSFKSGCYALLMAVWHVRPRLHVFGHIHAGRGIEVVPWNGAQGAYEDICAGRVGFLGALLKLLVLGWSRVWTQWFAVDLADATIMVNAASVSGDRDSVLKGALMVDI</sequence>
<protein>
    <recommendedName>
        <fullName evidence="1">Calcineurin-like phosphoesterase domain-containing protein</fullName>
    </recommendedName>
</protein>
<evidence type="ECO:0000313" key="3">
    <source>
        <dbReference type="Proteomes" id="UP000290288"/>
    </source>
</evidence>
<dbReference type="Pfam" id="PF00149">
    <property type="entry name" value="Metallophos"/>
    <property type="match status" value="1"/>
</dbReference>
<dbReference type="InterPro" id="IPR029052">
    <property type="entry name" value="Metallo-depent_PP-like"/>
</dbReference>
<gene>
    <name evidence="2" type="ORF">EST38_g9499</name>
</gene>
<keyword evidence="3" id="KW-1185">Reference proteome</keyword>
<dbReference type="OrthoDB" id="630188at2759"/>
<dbReference type="PANTHER" id="PTHR12905:SF18">
    <property type="entry name" value="ESTER HYDROLASE, PUTATIVE (AFU_ORTHOLOGUE AFUA_4G03130)-RELATED"/>
    <property type="match status" value="1"/>
</dbReference>
<dbReference type="AlphaFoldDB" id="A0A4Q2DCP2"/>
<name>A0A4Q2DCP2_9AGAR</name>
<organism evidence="2 3">
    <name type="scientific">Candolleomyces aberdarensis</name>
    <dbReference type="NCBI Taxonomy" id="2316362"/>
    <lineage>
        <taxon>Eukaryota</taxon>
        <taxon>Fungi</taxon>
        <taxon>Dikarya</taxon>
        <taxon>Basidiomycota</taxon>
        <taxon>Agaricomycotina</taxon>
        <taxon>Agaricomycetes</taxon>
        <taxon>Agaricomycetidae</taxon>
        <taxon>Agaricales</taxon>
        <taxon>Agaricineae</taxon>
        <taxon>Psathyrellaceae</taxon>
        <taxon>Candolleomyces</taxon>
    </lineage>
</organism>
<dbReference type="CDD" id="cd07379">
    <property type="entry name" value="MPP_239FB"/>
    <property type="match status" value="1"/>
</dbReference>